<evidence type="ECO:0000256" key="10">
    <source>
        <dbReference type="HAMAP-Rule" id="MF_00315"/>
    </source>
</evidence>
<reference evidence="12 13" key="1">
    <citation type="submission" date="2020-03" db="EMBL/GenBank/DDBJ databases">
        <title>Complete genome of Arcanobacterium buesumensis sp. nov. strain 2701.</title>
        <authorList>
            <person name="Borowiak M."/>
            <person name="Alssahen M."/>
            <person name="Laemmler C."/>
            <person name="Malorny B."/>
            <person name="Hassan A."/>
            <person name="Prenger-Berninghoff E."/>
            <person name="Ploetz M."/>
            <person name="Abdulmawjood A."/>
        </authorList>
    </citation>
    <scope>NUCLEOTIDE SEQUENCE [LARGE SCALE GENOMIC DNA]</scope>
    <source>
        <strain evidence="12 13">2701</strain>
    </source>
</reference>
<dbReference type="InterPro" id="IPR005477">
    <property type="entry name" value="Dxylulose-5-P_synthase"/>
</dbReference>
<accession>A0A6H2EL58</accession>
<comment type="function">
    <text evidence="10">Catalyzes the acyloin condensation reaction between C atoms 2 and 3 of pyruvate and glyceraldehyde 3-phosphate to yield 1-deoxy-D-xylulose-5-phosphate (DXP).</text>
</comment>
<dbReference type="InterPro" id="IPR020826">
    <property type="entry name" value="Transketolase_BS"/>
</dbReference>
<keyword evidence="13" id="KW-1185">Reference proteome</keyword>
<dbReference type="GO" id="GO:0005829">
    <property type="term" value="C:cytosol"/>
    <property type="evidence" value="ECO:0007669"/>
    <property type="project" value="TreeGrafter"/>
</dbReference>
<dbReference type="PROSITE" id="PS00801">
    <property type="entry name" value="TRANSKETOLASE_1"/>
    <property type="match status" value="1"/>
</dbReference>
<dbReference type="Gene3D" id="3.40.50.920">
    <property type="match status" value="1"/>
</dbReference>
<keyword evidence="7 10" id="KW-0784">Thiamine biosynthesis</keyword>
<dbReference type="PANTHER" id="PTHR43322">
    <property type="entry name" value="1-D-DEOXYXYLULOSE 5-PHOSPHATE SYNTHASE-RELATED"/>
    <property type="match status" value="1"/>
</dbReference>
<keyword evidence="6 10" id="KW-0460">Magnesium</keyword>
<dbReference type="GO" id="GO:0019288">
    <property type="term" value="P:isopentenyl diphosphate biosynthetic process, methylerythritol 4-phosphate pathway"/>
    <property type="evidence" value="ECO:0007669"/>
    <property type="project" value="TreeGrafter"/>
</dbReference>
<name>A0A6H2EL58_9ACTO</name>
<dbReference type="SUPFAM" id="SSF52922">
    <property type="entry name" value="TK C-terminal domain-like"/>
    <property type="match status" value="1"/>
</dbReference>
<keyword evidence="5 10" id="KW-0479">Metal-binding</keyword>
<dbReference type="InterPro" id="IPR005475">
    <property type="entry name" value="Transketolase-like_Pyr-bd"/>
</dbReference>
<dbReference type="CDD" id="cd02007">
    <property type="entry name" value="TPP_DXS"/>
    <property type="match status" value="1"/>
</dbReference>
<evidence type="ECO:0000259" key="11">
    <source>
        <dbReference type="SMART" id="SM00861"/>
    </source>
</evidence>
<feature type="binding site" evidence="10">
    <location>
        <position position="73"/>
    </location>
    <ligand>
        <name>thiamine diphosphate</name>
        <dbReference type="ChEBI" id="CHEBI:58937"/>
    </ligand>
</feature>
<protein>
    <recommendedName>
        <fullName evidence="10">1-deoxy-D-xylulose-5-phosphate synthase</fullName>
        <ecNumber evidence="10">2.2.1.7</ecNumber>
    </recommendedName>
    <alternativeName>
        <fullName evidence="10">1-deoxyxylulose-5-phosphate synthase</fullName>
        <shortName evidence="10">DXP synthase</shortName>
        <shortName evidence="10">DXPS</shortName>
    </alternativeName>
</protein>
<evidence type="ECO:0000256" key="9">
    <source>
        <dbReference type="ARBA" id="ARBA00023229"/>
    </source>
</evidence>
<dbReference type="InterPro" id="IPR029061">
    <property type="entry name" value="THDP-binding"/>
</dbReference>
<dbReference type="GO" id="GO:0009228">
    <property type="term" value="P:thiamine biosynthetic process"/>
    <property type="evidence" value="ECO:0007669"/>
    <property type="project" value="UniProtKB-UniRule"/>
</dbReference>
<comment type="cofactor">
    <cofactor evidence="10">
        <name>thiamine diphosphate</name>
        <dbReference type="ChEBI" id="CHEBI:58937"/>
    </cofactor>
    <text evidence="10">Binds 1 thiamine pyrophosphate per subunit.</text>
</comment>
<dbReference type="NCBIfam" id="TIGR00204">
    <property type="entry name" value="dxs"/>
    <property type="match status" value="1"/>
</dbReference>
<dbReference type="GO" id="GO:0016114">
    <property type="term" value="P:terpenoid biosynthetic process"/>
    <property type="evidence" value="ECO:0007669"/>
    <property type="project" value="UniProtKB-UniRule"/>
</dbReference>
<comment type="pathway">
    <text evidence="1 10">Metabolic intermediate biosynthesis; 1-deoxy-D-xylulose 5-phosphate biosynthesis; 1-deoxy-D-xylulose 5-phosphate from D-glyceraldehyde 3-phosphate and pyruvate: step 1/1.</text>
</comment>
<feature type="binding site" evidence="10">
    <location>
        <position position="174"/>
    </location>
    <ligand>
        <name>thiamine diphosphate</name>
        <dbReference type="ChEBI" id="CHEBI:58937"/>
    </ligand>
</feature>
<feature type="domain" description="Transketolase-like pyrimidine-binding" evidence="11">
    <location>
        <begin position="321"/>
        <end position="484"/>
    </location>
</feature>
<comment type="similarity">
    <text evidence="2 10">Belongs to the transketolase family. DXPS subfamily.</text>
</comment>
<dbReference type="EMBL" id="CP050804">
    <property type="protein sequence ID" value="QJC21711.1"/>
    <property type="molecule type" value="Genomic_DNA"/>
</dbReference>
<evidence type="ECO:0000256" key="6">
    <source>
        <dbReference type="ARBA" id="ARBA00022842"/>
    </source>
</evidence>
<dbReference type="PROSITE" id="PS00802">
    <property type="entry name" value="TRANSKETOLASE_2"/>
    <property type="match status" value="1"/>
</dbReference>
<gene>
    <name evidence="10" type="primary">dxs</name>
    <name evidence="12" type="ORF">HC352_03775</name>
</gene>
<keyword evidence="8 10" id="KW-0786">Thiamine pyrophosphate</keyword>
<evidence type="ECO:0000256" key="8">
    <source>
        <dbReference type="ARBA" id="ARBA00023052"/>
    </source>
</evidence>
<dbReference type="NCBIfam" id="NF003933">
    <property type="entry name" value="PRK05444.2-2"/>
    <property type="match status" value="1"/>
</dbReference>
<dbReference type="GO" id="GO:0030976">
    <property type="term" value="F:thiamine pyrophosphate binding"/>
    <property type="evidence" value="ECO:0007669"/>
    <property type="project" value="UniProtKB-UniRule"/>
</dbReference>
<dbReference type="SMART" id="SM00861">
    <property type="entry name" value="Transket_pyr"/>
    <property type="match status" value="1"/>
</dbReference>
<dbReference type="PANTHER" id="PTHR43322:SF5">
    <property type="entry name" value="1-DEOXY-D-XYLULOSE-5-PHOSPHATE SYNTHASE, CHLOROPLASTIC"/>
    <property type="match status" value="1"/>
</dbReference>
<dbReference type="Gene3D" id="3.40.50.970">
    <property type="match status" value="2"/>
</dbReference>
<dbReference type="Pfam" id="PF02779">
    <property type="entry name" value="Transket_pyr"/>
    <property type="match status" value="1"/>
</dbReference>
<dbReference type="HAMAP" id="MF_00315">
    <property type="entry name" value="DXP_synth"/>
    <property type="match status" value="1"/>
</dbReference>
<evidence type="ECO:0000313" key="13">
    <source>
        <dbReference type="Proteomes" id="UP000502298"/>
    </source>
</evidence>
<dbReference type="Pfam" id="PF13292">
    <property type="entry name" value="DXP_synthase_N"/>
    <property type="match status" value="1"/>
</dbReference>
<feature type="binding site" evidence="10">
    <location>
        <position position="144"/>
    </location>
    <ligand>
        <name>Mg(2+)</name>
        <dbReference type="ChEBI" id="CHEBI:18420"/>
    </ligand>
</feature>
<keyword evidence="4 10" id="KW-0808">Transferase</keyword>
<feature type="binding site" evidence="10">
    <location>
        <begin position="113"/>
        <end position="115"/>
    </location>
    <ligand>
        <name>thiamine diphosphate</name>
        <dbReference type="ChEBI" id="CHEBI:58937"/>
    </ligand>
</feature>
<sequence>MGMLNSINGPQDVKSLKPHQLPALAAEIRSFLVTNVARTGGHLGPNLGVVELTIALHRVFDSPRDVLVFDTGHQSYVHKLLTGRHDFQELRHENGLSGYPSRKESEHDVVENSHASTALSWADGIARGMQLSGQDQRAVAIIGDGAMTGGMAWEALNNIAEDPDRPLVIILNDNGRSYAPTVGGIVRRIDAVRKMDAMRVNRSYERALDWGKRTLQNSGLAGQLTYEALHGLKRGMKDVFIDAGIFDSLGIKYLGPVDGHDISQLEEAFSMARKYGGPVVVHCITEKGRGYKPAEEHEADRFHAVGVIHPETGLPVEPSRFGWTAVFAEEIVSLAKENPQIVGVTAAMMQPVGLGPLKKEFPERVIDVGIAEQHALTMAAGLSHAGFHPVVALYATFMNRAYDQLLMDVALHGEAVTICLDRCGVTGDDGASHNGMWDLAIASMIPGLQVAIPRDETRMRELLQEAVAISAPTIIRYPKGSLPQELPTLRQIGKLDVVYETTGDEAPIVLIGYGPLVHTMVDAARQLEEPVIVIDPRWALPTHEDLIATCCQARCVITLEDGLVNGGVGVSLQQALNEANCAVPIVALGIGHQFLPHASRQSVLIRQHMTAEDVLDAVRTRLANK</sequence>
<evidence type="ECO:0000256" key="5">
    <source>
        <dbReference type="ARBA" id="ARBA00022723"/>
    </source>
</evidence>
<feature type="binding site" evidence="10">
    <location>
        <position position="372"/>
    </location>
    <ligand>
        <name>thiamine diphosphate</name>
        <dbReference type="ChEBI" id="CHEBI:58937"/>
    </ligand>
</feature>
<dbReference type="InterPro" id="IPR009014">
    <property type="entry name" value="Transketo_C/PFOR_II"/>
</dbReference>
<proteinExistence type="inferred from homology"/>
<dbReference type="CDD" id="cd07033">
    <property type="entry name" value="TPP_PYR_DXS_TK_like"/>
    <property type="match status" value="1"/>
</dbReference>
<evidence type="ECO:0000256" key="3">
    <source>
        <dbReference type="ARBA" id="ARBA00011738"/>
    </source>
</evidence>
<evidence type="ECO:0000256" key="4">
    <source>
        <dbReference type="ARBA" id="ARBA00022679"/>
    </source>
</evidence>
<evidence type="ECO:0000256" key="7">
    <source>
        <dbReference type="ARBA" id="ARBA00022977"/>
    </source>
</evidence>
<dbReference type="SUPFAM" id="SSF52518">
    <property type="entry name" value="Thiamin diphosphate-binding fold (THDP-binding)"/>
    <property type="match status" value="2"/>
</dbReference>
<dbReference type="EC" id="2.2.1.7" evidence="10"/>
<dbReference type="InterPro" id="IPR049557">
    <property type="entry name" value="Transketolase_CS"/>
</dbReference>
<dbReference type="Proteomes" id="UP000502298">
    <property type="component" value="Chromosome"/>
</dbReference>
<evidence type="ECO:0000313" key="12">
    <source>
        <dbReference type="EMBL" id="QJC21711.1"/>
    </source>
</evidence>
<feature type="binding site" evidence="10">
    <location>
        <position position="174"/>
    </location>
    <ligand>
        <name>Mg(2+)</name>
        <dbReference type="ChEBI" id="CHEBI:18420"/>
    </ligand>
</feature>
<dbReference type="KEGG" id="arca:HC352_03775"/>
<comment type="catalytic activity">
    <reaction evidence="10">
        <text>D-glyceraldehyde 3-phosphate + pyruvate + H(+) = 1-deoxy-D-xylulose 5-phosphate + CO2</text>
        <dbReference type="Rhea" id="RHEA:12605"/>
        <dbReference type="ChEBI" id="CHEBI:15361"/>
        <dbReference type="ChEBI" id="CHEBI:15378"/>
        <dbReference type="ChEBI" id="CHEBI:16526"/>
        <dbReference type="ChEBI" id="CHEBI:57792"/>
        <dbReference type="ChEBI" id="CHEBI:59776"/>
        <dbReference type="EC" id="2.2.1.7"/>
    </reaction>
</comment>
<dbReference type="InterPro" id="IPR033248">
    <property type="entry name" value="Transketolase_C"/>
</dbReference>
<organism evidence="12 13">
    <name type="scientific">Arcanobacterium buesumense</name>
    <dbReference type="NCBI Taxonomy" id="2722751"/>
    <lineage>
        <taxon>Bacteria</taxon>
        <taxon>Bacillati</taxon>
        <taxon>Actinomycetota</taxon>
        <taxon>Actinomycetes</taxon>
        <taxon>Actinomycetales</taxon>
        <taxon>Actinomycetaceae</taxon>
        <taxon>Arcanobacterium</taxon>
    </lineage>
</organism>
<keyword evidence="9 10" id="KW-0414">Isoprene biosynthesis</keyword>
<dbReference type="GO" id="GO:0000287">
    <property type="term" value="F:magnesium ion binding"/>
    <property type="evidence" value="ECO:0007669"/>
    <property type="project" value="UniProtKB-UniRule"/>
</dbReference>
<dbReference type="AlphaFoldDB" id="A0A6H2EL58"/>
<dbReference type="UniPathway" id="UPA00064">
    <property type="reaction ID" value="UER00091"/>
</dbReference>
<evidence type="ECO:0000256" key="2">
    <source>
        <dbReference type="ARBA" id="ARBA00011081"/>
    </source>
</evidence>
<dbReference type="Pfam" id="PF02780">
    <property type="entry name" value="Transketolase_C"/>
    <property type="match status" value="1"/>
</dbReference>
<comment type="subunit">
    <text evidence="3 10">Homodimer.</text>
</comment>
<feature type="binding site" evidence="10">
    <location>
        <position position="291"/>
    </location>
    <ligand>
        <name>thiamine diphosphate</name>
        <dbReference type="ChEBI" id="CHEBI:58937"/>
    </ligand>
</feature>
<feature type="binding site" evidence="10">
    <location>
        <begin position="145"/>
        <end position="146"/>
    </location>
    <ligand>
        <name>thiamine diphosphate</name>
        <dbReference type="ChEBI" id="CHEBI:58937"/>
    </ligand>
</feature>
<dbReference type="GO" id="GO:0008661">
    <property type="term" value="F:1-deoxy-D-xylulose-5-phosphate synthase activity"/>
    <property type="evidence" value="ECO:0007669"/>
    <property type="project" value="UniProtKB-UniRule"/>
</dbReference>
<dbReference type="RefSeq" id="WP_168917651.1">
    <property type="nucleotide sequence ID" value="NZ_CP050804.1"/>
</dbReference>
<comment type="cofactor">
    <cofactor evidence="10">
        <name>Mg(2+)</name>
        <dbReference type="ChEBI" id="CHEBI:18420"/>
    </cofactor>
    <text evidence="10">Binds 1 Mg(2+) ion per subunit.</text>
</comment>
<evidence type="ECO:0000256" key="1">
    <source>
        <dbReference type="ARBA" id="ARBA00004980"/>
    </source>
</evidence>